<evidence type="ECO:0000313" key="3">
    <source>
        <dbReference type="Proteomes" id="UP000265520"/>
    </source>
</evidence>
<evidence type="ECO:0000256" key="1">
    <source>
        <dbReference type="SAM" id="MobiDB-lite"/>
    </source>
</evidence>
<dbReference type="Proteomes" id="UP000265520">
    <property type="component" value="Unassembled WGS sequence"/>
</dbReference>
<sequence>APLSVVRSVGGMQVTGQPAGAQLGQQQQHNHNPFVGSINNWPFGYMAFQPNQIMTRAPGPVVTSLGGMQSTGQPVGTQLGQHQL</sequence>
<dbReference type="EMBL" id="LXQA010704970">
    <property type="protein sequence ID" value="MCI66911.1"/>
    <property type="molecule type" value="Genomic_DNA"/>
</dbReference>
<proteinExistence type="predicted"/>
<feature type="compositionally biased region" description="Low complexity" evidence="1">
    <location>
        <begin position="17"/>
        <end position="33"/>
    </location>
</feature>
<feature type="region of interest" description="Disordered" evidence="1">
    <location>
        <begin position="16"/>
        <end position="35"/>
    </location>
</feature>
<dbReference type="AlphaFoldDB" id="A0A392U0G9"/>
<feature type="non-terminal residue" evidence="2">
    <location>
        <position position="84"/>
    </location>
</feature>
<protein>
    <submittedName>
        <fullName evidence="2">Nuclear transcription factor Y subunit C-9</fullName>
    </submittedName>
</protein>
<comment type="caution">
    <text evidence="2">The sequence shown here is derived from an EMBL/GenBank/DDBJ whole genome shotgun (WGS) entry which is preliminary data.</text>
</comment>
<evidence type="ECO:0000313" key="2">
    <source>
        <dbReference type="EMBL" id="MCI66911.1"/>
    </source>
</evidence>
<reference evidence="2 3" key="1">
    <citation type="journal article" date="2018" name="Front. Plant Sci.">
        <title>Red Clover (Trifolium pratense) and Zigzag Clover (T. medium) - A Picture of Genomic Similarities and Differences.</title>
        <authorList>
            <person name="Dluhosova J."/>
            <person name="Istvanek J."/>
            <person name="Nedelnik J."/>
            <person name="Repkova J."/>
        </authorList>
    </citation>
    <scope>NUCLEOTIDE SEQUENCE [LARGE SCALE GENOMIC DNA]</scope>
    <source>
        <strain evidence="3">cv. 10/8</strain>
        <tissue evidence="2">Leaf</tissue>
    </source>
</reference>
<feature type="non-terminal residue" evidence="2">
    <location>
        <position position="1"/>
    </location>
</feature>
<organism evidence="2 3">
    <name type="scientific">Trifolium medium</name>
    <dbReference type="NCBI Taxonomy" id="97028"/>
    <lineage>
        <taxon>Eukaryota</taxon>
        <taxon>Viridiplantae</taxon>
        <taxon>Streptophyta</taxon>
        <taxon>Embryophyta</taxon>
        <taxon>Tracheophyta</taxon>
        <taxon>Spermatophyta</taxon>
        <taxon>Magnoliopsida</taxon>
        <taxon>eudicotyledons</taxon>
        <taxon>Gunneridae</taxon>
        <taxon>Pentapetalae</taxon>
        <taxon>rosids</taxon>
        <taxon>fabids</taxon>
        <taxon>Fabales</taxon>
        <taxon>Fabaceae</taxon>
        <taxon>Papilionoideae</taxon>
        <taxon>50 kb inversion clade</taxon>
        <taxon>NPAAA clade</taxon>
        <taxon>Hologalegina</taxon>
        <taxon>IRL clade</taxon>
        <taxon>Trifolieae</taxon>
        <taxon>Trifolium</taxon>
    </lineage>
</organism>
<name>A0A392U0G9_9FABA</name>
<accession>A0A392U0G9</accession>
<feature type="region of interest" description="Disordered" evidence="1">
    <location>
        <begin position="64"/>
        <end position="84"/>
    </location>
</feature>
<feature type="compositionally biased region" description="Polar residues" evidence="1">
    <location>
        <begin position="66"/>
        <end position="84"/>
    </location>
</feature>
<keyword evidence="3" id="KW-1185">Reference proteome</keyword>